<dbReference type="InterPro" id="IPR010104">
    <property type="entry name" value="TonB_rcpt_bac"/>
</dbReference>
<dbReference type="Proteomes" id="UP000273643">
    <property type="component" value="Unassembled WGS sequence"/>
</dbReference>
<dbReference type="Pfam" id="PF07715">
    <property type="entry name" value="Plug"/>
    <property type="match status" value="1"/>
</dbReference>
<dbReference type="SUPFAM" id="SSF56935">
    <property type="entry name" value="Porins"/>
    <property type="match status" value="1"/>
</dbReference>
<dbReference type="PANTHER" id="PTHR40980:SF3">
    <property type="entry name" value="TONB-DEPENDENT RECEPTOR-LIKE BETA-BARREL DOMAIN-CONTAINING PROTEIN"/>
    <property type="match status" value="1"/>
</dbReference>
<dbReference type="PANTHER" id="PTHR40980">
    <property type="entry name" value="PLUG DOMAIN-CONTAINING PROTEIN"/>
    <property type="match status" value="1"/>
</dbReference>
<dbReference type="RefSeq" id="WP_123638751.1">
    <property type="nucleotide sequence ID" value="NZ_RJUK01000001.1"/>
</dbReference>
<dbReference type="Pfam" id="PF00593">
    <property type="entry name" value="TonB_dep_Rec_b-barrel"/>
    <property type="match status" value="1"/>
</dbReference>
<evidence type="ECO:0000259" key="6">
    <source>
        <dbReference type="Pfam" id="PF00593"/>
    </source>
</evidence>
<accession>A0A3N1P0A1</accession>
<dbReference type="InterPro" id="IPR037066">
    <property type="entry name" value="Plug_dom_sf"/>
</dbReference>
<sequence length="1021" mass="111135">METRSKAFNKPRGFRKTLLASSISSLLIAPALVQAQDEPMLEEIVVTGVYASQLNAVNTKRDAASVVDAISAEDIGKLPDVTIADSLQRIPGIQVERTAGEGGPVQIRGLANVATSLNGETFLSATTIDSSGADFGDLPSQLFSGADVYKSPLATLSTLGISGTVDLKTRRPFDLDNGFTASASVEVDRGSISEETDPTVSGLIGWNNDNVGFLVSAVTTEKNLATDYNGYFDTSENGGIGAANNNYTWGAPPVNQDIYHVVPQGFAAFNKVEERQRDGLNLSFQAQLSEGVELVVDHFYSKQDRWNRRAGMSHNNRWQTFNNYAFAQEGSLVRDRFDYNGQEWGTVNAFEARPYRLQSFSQVNYNEEESNNSSAELNFDNGGALTGQVRVTRATAEAKMRHGYVEGDLMSIDQGTLVTGPGGLRPAGDCTGDNAVPGTAVGEDGGCFVQYSPNSIEDTDFLIGYDASGEHPVFTGFDQTVSGGLGEMSVADYMADPRAYHVGAMSSENNTNDEGEMNTFSTRWNYEFSDSPFITSVDFGLRQSERKVEHEVFSYFAEFDDTGCQAQWKAVDQFAGTSECDPDKQQGEFLVDENGDPVLDDDGNQVFENYTLIPPIAIDQYNDVVWVDDLGPVSGVPGVWAVDPRALDDTLAYQESVFGEQVRFPQPGQSYSVGLDEFSYFAQANFAVGDDITGNLGVKVVETDLTVVQNEVGGGVPHSGVSYDIGDVVTRRSYTDVLPSLNVAWDATDTLKFRLGYGETMQPLDLLTWGGAKSVGRVFNDDCQCMRVTGGSLSGNPELDPTRAKNYDLSAEWYAGDASVLSATLFQIEIDSFVQSGTVVIDEPDADGIRRGPWEFTAPVQGTGGKVNGLELAAKVAFGDFTGGALENFGFDVNYTLSESSQDAVGVEGKELPFVNNSEDTYNIVGWFENNYLSARLAYNFRSPRLISVGGPALAEQALYQDDYGQLDLNVTWDVTDELALYVNGSNITEEFQQTYLEFEDQKAFQNIYEARWALGARYTF</sequence>
<feature type="signal peptide" evidence="5">
    <location>
        <begin position="1"/>
        <end position="35"/>
    </location>
</feature>
<evidence type="ECO:0000256" key="5">
    <source>
        <dbReference type="SAM" id="SignalP"/>
    </source>
</evidence>
<comment type="caution">
    <text evidence="8">The sequence shown here is derived from an EMBL/GenBank/DDBJ whole genome shotgun (WGS) entry which is preliminary data.</text>
</comment>
<dbReference type="NCBIfam" id="TIGR01782">
    <property type="entry name" value="TonB-Xanth-Caul"/>
    <property type="match status" value="1"/>
</dbReference>
<reference evidence="8 9" key="1">
    <citation type="submission" date="2018-11" db="EMBL/GenBank/DDBJ databases">
        <title>Genomic Encyclopedia of Type Strains, Phase IV (KMG-IV): sequencing the most valuable type-strain genomes for metagenomic binning, comparative biology and taxonomic classification.</title>
        <authorList>
            <person name="Goeker M."/>
        </authorList>
    </citation>
    <scope>NUCLEOTIDE SEQUENCE [LARGE SCALE GENOMIC DNA]</scope>
    <source>
        <strain evidence="8 9">DSM 16974</strain>
    </source>
</reference>
<evidence type="ECO:0000313" key="9">
    <source>
        <dbReference type="Proteomes" id="UP000273643"/>
    </source>
</evidence>
<feature type="domain" description="TonB-dependent receptor-like beta-barrel" evidence="6">
    <location>
        <begin position="500"/>
        <end position="988"/>
    </location>
</feature>
<organism evidence="8 9">
    <name type="scientific">Marinimicrobium koreense</name>
    <dbReference type="NCBI Taxonomy" id="306545"/>
    <lineage>
        <taxon>Bacteria</taxon>
        <taxon>Pseudomonadati</taxon>
        <taxon>Pseudomonadota</taxon>
        <taxon>Gammaproteobacteria</taxon>
        <taxon>Cellvibrionales</taxon>
        <taxon>Cellvibrionaceae</taxon>
        <taxon>Marinimicrobium</taxon>
    </lineage>
</organism>
<dbReference type="AlphaFoldDB" id="A0A3N1P0A1"/>
<comment type="subcellular location">
    <subcellularLocation>
        <location evidence="1 4">Cell outer membrane</location>
    </subcellularLocation>
</comment>
<keyword evidence="2 4" id="KW-0472">Membrane</keyword>
<dbReference type="Gene3D" id="2.170.130.10">
    <property type="entry name" value="TonB-dependent receptor, plug domain"/>
    <property type="match status" value="1"/>
</dbReference>
<dbReference type="InterPro" id="IPR012910">
    <property type="entry name" value="Plug_dom"/>
</dbReference>
<dbReference type="InterPro" id="IPR036942">
    <property type="entry name" value="Beta-barrel_TonB_sf"/>
</dbReference>
<feature type="chain" id="PRO_5018038145" evidence="5">
    <location>
        <begin position="36"/>
        <end position="1021"/>
    </location>
</feature>
<evidence type="ECO:0000256" key="2">
    <source>
        <dbReference type="ARBA" id="ARBA00023136"/>
    </source>
</evidence>
<comment type="similarity">
    <text evidence="4">Belongs to the TonB-dependent receptor family.</text>
</comment>
<evidence type="ECO:0000259" key="7">
    <source>
        <dbReference type="Pfam" id="PF07715"/>
    </source>
</evidence>
<dbReference type="Gene3D" id="2.40.170.20">
    <property type="entry name" value="TonB-dependent receptor, beta-barrel domain"/>
    <property type="match status" value="1"/>
</dbReference>
<keyword evidence="9" id="KW-1185">Reference proteome</keyword>
<gene>
    <name evidence="8" type="ORF">EDC38_2451</name>
</gene>
<keyword evidence="3" id="KW-0998">Cell outer membrane</keyword>
<proteinExistence type="inferred from homology"/>
<dbReference type="GO" id="GO:0009279">
    <property type="term" value="C:cell outer membrane"/>
    <property type="evidence" value="ECO:0007669"/>
    <property type="project" value="UniProtKB-SubCell"/>
</dbReference>
<dbReference type="InterPro" id="IPR000531">
    <property type="entry name" value="Beta-barrel_TonB"/>
</dbReference>
<dbReference type="OrthoDB" id="8727862at2"/>
<protein>
    <submittedName>
        <fullName evidence="8">TonB-dependent receptor</fullName>
    </submittedName>
</protein>
<keyword evidence="8" id="KW-0675">Receptor</keyword>
<evidence type="ECO:0000313" key="8">
    <source>
        <dbReference type="EMBL" id="ROQ21823.1"/>
    </source>
</evidence>
<evidence type="ECO:0000256" key="1">
    <source>
        <dbReference type="ARBA" id="ARBA00004442"/>
    </source>
</evidence>
<dbReference type="EMBL" id="RJUK01000001">
    <property type="protein sequence ID" value="ROQ21823.1"/>
    <property type="molecule type" value="Genomic_DNA"/>
</dbReference>
<name>A0A3N1P0A1_9GAMM</name>
<keyword evidence="4" id="KW-0798">TonB box</keyword>
<evidence type="ECO:0000256" key="4">
    <source>
        <dbReference type="RuleBase" id="RU003357"/>
    </source>
</evidence>
<evidence type="ECO:0000256" key="3">
    <source>
        <dbReference type="ARBA" id="ARBA00023237"/>
    </source>
</evidence>
<feature type="domain" description="TonB-dependent receptor plug" evidence="7">
    <location>
        <begin position="60"/>
        <end position="156"/>
    </location>
</feature>
<keyword evidence="5" id="KW-0732">Signal</keyword>